<evidence type="ECO:0000313" key="1">
    <source>
        <dbReference type="EMBL" id="SDG60088.1"/>
    </source>
</evidence>
<protein>
    <submittedName>
        <fullName evidence="1">Uncharacterized protein</fullName>
    </submittedName>
</protein>
<dbReference type="RefSeq" id="WP_004400263.1">
    <property type="nucleotide sequence ID" value="NZ_FNBS01000096.1"/>
</dbReference>
<name>A0A1G7VKJ6_THETY</name>
<gene>
    <name evidence="1" type="ORF">SAMN04244560_02620</name>
</gene>
<sequence>MGDIQEIKSLMEELIKSEKDKEMASKKMQEVLEKSISEIKSILLAIKKYIGVENIKLRSYSGKTFEIGEGIIIYDKSIDEKIVLKPDNIFYHYKIESEELIAVPISDLEIHNYITYDALFETVKNSLKKCIQKNEEDIRIYKSTMFKIDKYNKELEEILSLKNSIENAIKEDSPETLI</sequence>
<organism evidence="1 2">
    <name type="scientific">Thermoanaerobacter thermohydrosulfuricus</name>
    <name type="common">Clostridium thermohydrosulfuricum</name>
    <dbReference type="NCBI Taxonomy" id="1516"/>
    <lineage>
        <taxon>Bacteria</taxon>
        <taxon>Bacillati</taxon>
        <taxon>Bacillota</taxon>
        <taxon>Clostridia</taxon>
        <taxon>Thermoanaerobacterales</taxon>
        <taxon>Thermoanaerobacteraceae</taxon>
        <taxon>Thermoanaerobacter</taxon>
    </lineage>
</organism>
<dbReference type="Proteomes" id="UP000183404">
    <property type="component" value="Unassembled WGS sequence"/>
</dbReference>
<dbReference type="AlphaFoldDB" id="A0A1G7VKJ6"/>
<accession>A0A1G7VKJ6</accession>
<proteinExistence type="predicted"/>
<dbReference type="EMBL" id="FNBS01000096">
    <property type="protein sequence ID" value="SDG60088.1"/>
    <property type="molecule type" value="Genomic_DNA"/>
</dbReference>
<evidence type="ECO:0000313" key="2">
    <source>
        <dbReference type="Proteomes" id="UP000183404"/>
    </source>
</evidence>
<reference evidence="1 2" key="1">
    <citation type="submission" date="2016-10" db="EMBL/GenBank/DDBJ databases">
        <authorList>
            <person name="de Groot N.N."/>
        </authorList>
    </citation>
    <scope>NUCLEOTIDE SEQUENCE [LARGE SCALE GENOMIC DNA]</scope>
    <source>
        <strain evidence="1 2">DSM 569</strain>
    </source>
</reference>